<dbReference type="RefSeq" id="WP_109532787.1">
    <property type="nucleotide sequence ID" value="NZ_CAXPUO010000068.1"/>
</dbReference>
<dbReference type="AlphaFoldDB" id="A0A2U2CD01"/>
<dbReference type="Proteomes" id="UP000244940">
    <property type="component" value="Unassembled WGS sequence"/>
</dbReference>
<proteinExistence type="predicted"/>
<comment type="caution">
    <text evidence="1">The sequence shown here is derived from an EMBL/GenBank/DDBJ whole genome shotgun (WGS) entry which is preliminary data.</text>
</comment>
<reference evidence="1 2" key="1">
    <citation type="submission" date="2018-05" db="EMBL/GenBank/DDBJ databases">
        <title>Pararhodobacter marina sp. nov., isolated from deep-sea water of the Indian Ocean.</title>
        <authorList>
            <person name="Lai Q.Sr."/>
            <person name="Liu X."/>
            <person name="Shao Z."/>
        </authorList>
    </citation>
    <scope>NUCLEOTIDE SEQUENCE [LARGE SCALE GENOMIC DNA]</scope>
    <source>
        <strain evidence="1 2">CIC4N-9</strain>
    </source>
</reference>
<sequence>MTFQLHIRTPKDIAQAARAEQRAQIVAAVDTHIEARARMLGYNSAVSCVSYRASKVQSWVDEAETFSAWRDSVWEALIALCAEPGDGEAPLPDAESVIAALPVWPG</sequence>
<gene>
    <name evidence="1" type="ORF">C4N9_07995</name>
</gene>
<dbReference type="GeneID" id="94364828"/>
<keyword evidence="2" id="KW-1185">Reference proteome</keyword>
<evidence type="ECO:0000313" key="1">
    <source>
        <dbReference type="EMBL" id="PWE29674.1"/>
    </source>
</evidence>
<protein>
    <submittedName>
        <fullName evidence="1">Uncharacterized protein</fullName>
    </submittedName>
</protein>
<evidence type="ECO:0000313" key="2">
    <source>
        <dbReference type="Proteomes" id="UP000244940"/>
    </source>
</evidence>
<dbReference type="OrthoDB" id="7307689at2"/>
<name>A0A2U2CD01_9RHOB</name>
<organism evidence="1 2">
    <name type="scientific">Pararhodobacter marinus</name>
    <dbReference type="NCBI Taxonomy" id="2184063"/>
    <lineage>
        <taxon>Bacteria</taxon>
        <taxon>Pseudomonadati</taxon>
        <taxon>Pseudomonadota</taxon>
        <taxon>Alphaproteobacteria</taxon>
        <taxon>Rhodobacterales</taxon>
        <taxon>Paracoccaceae</taxon>
        <taxon>Pararhodobacter</taxon>
    </lineage>
</organism>
<accession>A0A2U2CD01</accession>
<dbReference type="EMBL" id="QEYD01000004">
    <property type="protein sequence ID" value="PWE29674.1"/>
    <property type="molecule type" value="Genomic_DNA"/>
</dbReference>